<evidence type="ECO:0000256" key="2">
    <source>
        <dbReference type="SAM" id="Coils"/>
    </source>
</evidence>
<evidence type="ECO:0000259" key="4">
    <source>
        <dbReference type="Pfam" id="PF24626"/>
    </source>
</evidence>
<accession>A0A834ZLD9</accession>
<dbReference type="InterPro" id="IPR056924">
    <property type="entry name" value="SH3_Tf2-1"/>
</dbReference>
<feature type="coiled-coil region" evidence="2">
    <location>
        <begin position="305"/>
        <end position="332"/>
    </location>
</feature>
<dbReference type="Pfam" id="PF17919">
    <property type="entry name" value="RT_RNaseH_2"/>
    <property type="match status" value="1"/>
</dbReference>
<evidence type="ECO:0000313" key="5">
    <source>
        <dbReference type="EMBL" id="KAF8407228.1"/>
    </source>
</evidence>
<gene>
    <name evidence="5" type="ORF">HHK36_006355</name>
</gene>
<protein>
    <recommendedName>
        <fullName evidence="7">Reverse transcriptase/retrotransposon-derived protein RNase H-like domain-containing protein</fullName>
    </recommendedName>
</protein>
<evidence type="ECO:0008006" key="7">
    <source>
        <dbReference type="Google" id="ProtNLM"/>
    </source>
</evidence>
<name>A0A834ZLD9_TETSI</name>
<dbReference type="Pfam" id="PF24626">
    <property type="entry name" value="SH3_Tf2-1"/>
    <property type="match status" value="1"/>
</dbReference>
<dbReference type="InterPro" id="IPR050951">
    <property type="entry name" value="Retrovirus_Pol_polyprotein"/>
</dbReference>
<dbReference type="InterPro" id="IPR043128">
    <property type="entry name" value="Rev_trsase/Diguanyl_cyclase"/>
</dbReference>
<feature type="domain" description="Tf2-1-like SH3-like" evidence="4">
    <location>
        <begin position="342"/>
        <end position="407"/>
    </location>
</feature>
<dbReference type="GO" id="GO:0003824">
    <property type="term" value="F:catalytic activity"/>
    <property type="evidence" value="ECO:0007669"/>
    <property type="project" value="UniProtKB-KW"/>
</dbReference>
<reference evidence="5 6" key="1">
    <citation type="submission" date="2020-04" db="EMBL/GenBank/DDBJ databases">
        <title>Plant Genome Project.</title>
        <authorList>
            <person name="Zhang R.-G."/>
        </authorList>
    </citation>
    <scope>NUCLEOTIDE SEQUENCE [LARGE SCALE GENOMIC DNA]</scope>
    <source>
        <strain evidence="5">YNK0</strain>
        <tissue evidence="5">Leaf</tissue>
    </source>
</reference>
<dbReference type="Gene3D" id="3.30.70.270">
    <property type="match status" value="1"/>
</dbReference>
<feature type="domain" description="Reverse transcriptase/retrotransposon-derived protein RNase H-like" evidence="3">
    <location>
        <begin position="107"/>
        <end position="180"/>
    </location>
</feature>
<sequence length="494" mass="56128">MSVPRYKCQTQQLFLLAAKDDLDLHNDEEAPGIEDEEVDHLGHCISFNGVAADPSKIACMVGWPTPTNIEGLRGFLGLTSYYHHFVRDYGKIAAPLTILLRKDQFGWSEDAEKAFDHLKKAMTTTPILALHNVSIPFVLEFDISCKGIRAILIQEVRPIAFFSKELLGYTLALSTYEMTAYPGHIQVETVFISNINEFLSYWGMITRHANVAADALSLQDHESHIHSLSTPRRALWQDIRTKATANEKLCKILAHVADDHTTIQGYSSHNVIGMTPFEAVYGCSPPNIATYFLGSTSLDLVDHDLRDRDALLKDLKDNIAKARNRMKLQHDQHHFERSFEVGDMVFLKLQQYSQVSLFKRSNQKLVAHFFGPYKVVKCLGPIAYRLELPQNTRLHLVFHVSLLKKYVGPNVVVNRTIPAVLDTGVISPLPRSILDYCWTRQDHKMLEKLMVQWDCLPFKDASWVERSQFKLQIPTFNLAGQGCFSRGGLRYIPM</sequence>
<dbReference type="InterPro" id="IPR043502">
    <property type="entry name" value="DNA/RNA_pol_sf"/>
</dbReference>
<dbReference type="OMA" id="QDHESHI"/>
<keyword evidence="2" id="KW-0175">Coiled coil</keyword>
<dbReference type="Proteomes" id="UP000655225">
    <property type="component" value="Unassembled WGS sequence"/>
</dbReference>
<keyword evidence="6" id="KW-1185">Reference proteome</keyword>
<proteinExistence type="predicted"/>
<evidence type="ECO:0000256" key="1">
    <source>
        <dbReference type="ARBA" id="ARBA00023268"/>
    </source>
</evidence>
<dbReference type="AlphaFoldDB" id="A0A834ZLD9"/>
<evidence type="ECO:0000313" key="6">
    <source>
        <dbReference type="Proteomes" id="UP000655225"/>
    </source>
</evidence>
<organism evidence="5 6">
    <name type="scientific">Tetracentron sinense</name>
    <name type="common">Spur-leaf</name>
    <dbReference type="NCBI Taxonomy" id="13715"/>
    <lineage>
        <taxon>Eukaryota</taxon>
        <taxon>Viridiplantae</taxon>
        <taxon>Streptophyta</taxon>
        <taxon>Embryophyta</taxon>
        <taxon>Tracheophyta</taxon>
        <taxon>Spermatophyta</taxon>
        <taxon>Magnoliopsida</taxon>
        <taxon>Trochodendrales</taxon>
        <taxon>Trochodendraceae</taxon>
        <taxon>Tetracentron</taxon>
    </lineage>
</organism>
<keyword evidence="1" id="KW-0511">Multifunctional enzyme</keyword>
<dbReference type="OrthoDB" id="1909920at2759"/>
<dbReference type="EMBL" id="JABCRI010000004">
    <property type="protein sequence ID" value="KAF8407228.1"/>
    <property type="molecule type" value="Genomic_DNA"/>
</dbReference>
<dbReference type="InterPro" id="IPR041577">
    <property type="entry name" value="RT_RNaseH_2"/>
</dbReference>
<comment type="caution">
    <text evidence="5">The sequence shown here is derived from an EMBL/GenBank/DDBJ whole genome shotgun (WGS) entry which is preliminary data.</text>
</comment>
<dbReference type="PANTHER" id="PTHR37984">
    <property type="entry name" value="PROTEIN CBG26694"/>
    <property type="match status" value="1"/>
</dbReference>
<dbReference type="SUPFAM" id="SSF56672">
    <property type="entry name" value="DNA/RNA polymerases"/>
    <property type="match status" value="1"/>
</dbReference>
<dbReference type="PANTHER" id="PTHR37984:SF5">
    <property type="entry name" value="PROTEIN NYNRIN-LIKE"/>
    <property type="match status" value="1"/>
</dbReference>
<evidence type="ECO:0000259" key="3">
    <source>
        <dbReference type="Pfam" id="PF17919"/>
    </source>
</evidence>
<dbReference type="FunFam" id="3.30.70.270:FF:000020">
    <property type="entry name" value="Transposon Tf2-6 polyprotein-like Protein"/>
    <property type="match status" value="1"/>
</dbReference>